<dbReference type="HAMAP" id="MF_00237">
    <property type="entry name" value="TatB"/>
    <property type="match status" value="1"/>
</dbReference>
<comment type="subunit">
    <text evidence="9">The Tat system comprises two distinct complexes: a TatABC complex, containing multiple copies of TatA, TatB and TatC subunits, and a separate TatA complex, containing only TatA subunits. Substrates initially bind to the TatABC complex, which probably triggers association of the separate TatA complex to form the active translocon.</text>
</comment>
<dbReference type="InterPro" id="IPR018448">
    <property type="entry name" value="TatB"/>
</dbReference>
<evidence type="ECO:0000256" key="6">
    <source>
        <dbReference type="ARBA" id="ARBA00022989"/>
    </source>
</evidence>
<sequence>MDIGFWELLIIVVVALLVIGPERLPEVARTTGRWVGRIRAYANNVKSDIDRELRFQELQDMMRSNERDGLHEISEIGKEISDKLAIPTESLTEDLDFPEPTKSTANASKSLSQKETKNV</sequence>
<feature type="compositionally biased region" description="Polar residues" evidence="10">
    <location>
        <begin position="101"/>
        <end position="111"/>
    </location>
</feature>
<dbReference type="RefSeq" id="WP_103922286.1">
    <property type="nucleotide sequence ID" value="NZ_FMSV02000556.1"/>
</dbReference>
<keyword evidence="7 9" id="KW-0811">Translocation</keyword>
<comment type="similarity">
    <text evidence="9">Belongs to the TatB family.</text>
</comment>
<dbReference type="NCBIfam" id="TIGR01410">
    <property type="entry name" value="tatB"/>
    <property type="match status" value="1"/>
</dbReference>
<evidence type="ECO:0000256" key="11">
    <source>
        <dbReference type="SAM" id="Phobius"/>
    </source>
</evidence>
<feature type="transmembrane region" description="Helical" evidence="11">
    <location>
        <begin position="6"/>
        <end position="24"/>
    </location>
</feature>
<protein>
    <recommendedName>
        <fullName evidence="9">Sec-independent protein translocase protein TatB</fullName>
    </recommendedName>
</protein>
<evidence type="ECO:0000313" key="13">
    <source>
        <dbReference type="Proteomes" id="UP000236724"/>
    </source>
</evidence>
<accession>A0A1H6FFD3</accession>
<proteinExistence type="inferred from homology"/>
<dbReference type="Proteomes" id="UP000236724">
    <property type="component" value="Unassembled WGS sequence"/>
</dbReference>
<dbReference type="GO" id="GO:0043953">
    <property type="term" value="P:protein transport by the Tat complex"/>
    <property type="evidence" value="ECO:0007669"/>
    <property type="project" value="UniProtKB-UniRule"/>
</dbReference>
<evidence type="ECO:0000256" key="2">
    <source>
        <dbReference type="ARBA" id="ARBA00022448"/>
    </source>
</evidence>
<reference evidence="12 13" key="1">
    <citation type="submission" date="2016-10" db="EMBL/GenBank/DDBJ databases">
        <authorList>
            <person name="de Groot N.N."/>
        </authorList>
    </citation>
    <scope>NUCLEOTIDE SEQUENCE [LARGE SCALE GENOMIC DNA]</scope>
    <source>
        <strain evidence="12">MBHS1</strain>
    </source>
</reference>
<evidence type="ECO:0000256" key="3">
    <source>
        <dbReference type="ARBA" id="ARBA00022475"/>
    </source>
</evidence>
<evidence type="ECO:0000256" key="10">
    <source>
        <dbReference type="SAM" id="MobiDB-lite"/>
    </source>
</evidence>
<dbReference type="PRINTS" id="PR01506">
    <property type="entry name" value="TATBPROTEIN"/>
</dbReference>
<evidence type="ECO:0000256" key="4">
    <source>
        <dbReference type="ARBA" id="ARBA00022692"/>
    </source>
</evidence>
<keyword evidence="6 9" id="KW-1133">Transmembrane helix</keyword>
<dbReference type="PANTHER" id="PTHR33162">
    <property type="entry name" value="SEC-INDEPENDENT PROTEIN TRANSLOCASE PROTEIN TATA, CHLOROPLASTIC"/>
    <property type="match status" value="1"/>
</dbReference>
<evidence type="ECO:0000313" key="12">
    <source>
        <dbReference type="EMBL" id="SEH08772.1"/>
    </source>
</evidence>
<dbReference type="GO" id="GO:0033281">
    <property type="term" value="C:TAT protein transport complex"/>
    <property type="evidence" value="ECO:0007669"/>
    <property type="project" value="UniProtKB-UniRule"/>
</dbReference>
<evidence type="ECO:0000256" key="7">
    <source>
        <dbReference type="ARBA" id="ARBA00023010"/>
    </source>
</evidence>
<dbReference type="Pfam" id="PF02416">
    <property type="entry name" value="TatA_B_E"/>
    <property type="match status" value="1"/>
</dbReference>
<feature type="region of interest" description="Disordered" evidence="10">
    <location>
        <begin position="90"/>
        <end position="119"/>
    </location>
</feature>
<comment type="subcellular location">
    <subcellularLocation>
        <location evidence="9">Cell membrane</location>
        <topology evidence="9">Single-pass membrane protein</topology>
    </subcellularLocation>
    <subcellularLocation>
        <location evidence="1">Membrane</location>
        <topology evidence="1">Single-pass membrane protein</topology>
    </subcellularLocation>
</comment>
<keyword evidence="5 9" id="KW-0653">Protein transport</keyword>
<evidence type="ECO:0000256" key="1">
    <source>
        <dbReference type="ARBA" id="ARBA00004167"/>
    </source>
</evidence>
<dbReference type="GO" id="GO:0008320">
    <property type="term" value="F:protein transmembrane transporter activity"/>
    <property type="evidence" value="ECO:0007669"/>
    <property type="project" value="UniProtKB-UniRule"/>
</dbReference>
<dbReference type="AlphaFoldDB" id="A0A1H6FFD3"/>
<keyword evidence="13" id="KW-1185">Reference proteome</keyword>
<keyword evidence="3 9" id="KW-1003">Cell membrane</keyword>
<evidence type="ECO:0000256" key="8">
    <source>
        <dbReference type="ARBA" id="ARBA00023136"/>
    </source>
</evidence>
<dbReference type="PANTHER" id="PTHR33162:SF1">
    <property type="entry name" value="SEC-INDEPENDENT PROTEIN TRANSLOCASE PROTEIN TATA, CHLOROPLASTIC"/>
    <property type="match status" value="1"/>
</dbReference>
<dbReference type="EMBL" id="FMSV02000556">
    <property type="protein sequence ID" value="SEH08772.1"/>
    <property type="molecule type" value="Genomic_DNA"/>
</dbReference>
<dbReference type="InterPro" id="IPR003369">
    <property type="entry name" value="TatA/B/E"/>
</dbReference>
<keyword evidence="4 9" id="KW-0812">Transmembrane</keyword>
<comment type="function">
    <text evidence="9">Part of the twin-arginine translocation (Tat) system that transports large folded proteins containing a characteristic twin-arginine motif in their signal peptide across membranes. Together with TatC, TatB is part of a receptor directly interacting with Tat signal peptides. TatB may form an oligomeric binding site that transiently accommodates folded Tat precursor proteins before their translocation.</text>
</comment>
<organism evidence="12 13">
    <name type="scientific">Candidatus Venteria ishoeyi</name>
    <dbReference type="NCBI Taxonomy" id="1899563"/>
    <lineage>
        <taxon>Bacteria</taxon>
        <taxon>Pseudomonadati</taxon>
        <taxon>Pseudomonadota</taxon>
        <taxon>Gammaproteobacteria</taxon>
        <taxon>Thiotrichales</taxon>
        <taxon>Thiotrichaceae</taxon>
        <taxon>Venteria</taxon>
    </lineage>
</organism>
<name>A0A1H6FFD3_9GAMM</name>
<evidence type="ECO:0000256" key="5">
    <source>
        <dbReference type="ARBA" id="ARBA00022927"/>
    </source>
</evidence>
<evidence type="ECO:0000256" key="9">
    <source>
        <dbReference type="HAMAP-Rule" id="MF_00237"/>
    </source>
</evidence>
<keyword evidence="8 9" id="KW-0472">Membrane</keyword>
<keyword evidence="2 9" id="KW-0813">Transport</keyword>
<gene>
    <name evidence="9 12" type="primary">tatB</name>
    <name evidence="12" type="ORF">MBHS_04665</name>
</gene>
<dbReference type="OrthoDB" id="9816005at2"/>
<dbReference type="Gene3D" id="1.20.5.3310">
    <property type="match status" value="1"/>
</dbReference>